<dbReference type="AlphaFoldDB" id="A0A9P5AJG6"/>
<dbReference type="PANTHER" id="PTHR33112">
    <property type="entry name" value="DOMAIN PROTEIN, PUTATIVE-RELATED"/>
    <property type="match status" value="1"/>
</dbReference>
<dbReference type="Pfam" id="PF06985">
    <property type="entry name" value="HET"/>
    <property type="match status" value="1"/>
</dbReference>
<reference evidence="2" key="1">
    <citation type="journal article" date="2017" name="Mycologia">
        <title>Fusarium algeriense, sp. nov., a novel toxigenic crown rot pathogen of durum wheat from Algeria is nested in the Fusarium burgessii species complex.</title>
        <authorList>
            <person name="Laraba I."/>
            <person name="Keddad A."/>
            <person name="Boureghda H."/>
            <person name="Abdallah N."/>
            <person name="Vaughan M.M."/>
            <person name="Proctor R.H."/>
            <person name="Busman M."/>
            <person name="O'Donnell K."/>
        </authorList>
    </citation>
    <scope>NUCLEOTIDE SEQUENCE</scope>
    <source>
        <strain evidence="2">NRRL 25174</strain>
    </source>
</reference>
<dbReference type="OrthoDB" id="5362512at2759"/>
<comment type="caution">
    <text evidence="2">The sequence shown here is derived from an EMBL/GenBank/DDBJ whole genome shotgun (WGS) entry which is preliminary data.</text>
</comment>
<evidence type="ECO:0000313" key="3">
    <source>
        <dbReference type="Proteomes" id="UP000730481"/>
    </source>
</evidence>
<dbReference type="EMBL" id="PVQB02000280">
    <property type="protein sequence ID" value="KAF4339533.1"/>
    <property type="molecule type" value="Genomic_DNA"/>
</dbReference>
<dbReference type="InterPro" id="IPR010730">
    <property type="entry name" value="HET"/>
</dbReference>
<proteinExistence type="predicted"/>
<keyword evidence="3" id="KW-1185">Reference proteome</keyword>
<evidence type="ECO:0000313" key="2">
    <source>
        <dbReference type="EMBL" id="KAF4339533.1"/>
    </source>
</evidence>
<gene>
    <name evidence="2" type="ORF">FBEOM_6559</name>
</gene>
<reference evidence="2" key="2">
    <citation type="submission" date="2020-02" db="EMBL/GenBank/DDBJ databases">
        <title>Identification and distribution of gene clusters putatively required for synthesis of sphingolipid metabolism inhibitors in phylogenetically diverse species of the filamentous fungus Fusarium.</title>
        <authorList>
            <person name="Kim H.-S."/>
            <person name="Busman M."/>
            <person name="Brown D.W."/>
            <person name="Divon H."/>
            <person name="Uhlig S."/>
            <person name="Proctor R.H."/>
        </authorList>
    </citation>
    <scope>NUCLEOTIDE SEQUENCE</scope>
    <source>
        <strain evidence="2">NRRL 25174</strain>
    </source>
</reference>
<organism evidence="2 3">
    <name type="scientific">Fusarium beomiforme</name>
    <dbReference type="NCBI Taxonomy" id="44412"/>
    <lineage>
        <taxon>Eukaryota</taxon>
        <taxon>Fungi</taxon>
        <taxon>Dikarya</taxon>
        <taxon>Ascomycota</taxon>
        <taxon>Pezizomycotina</taxon>
        <taxon>Sordariomycetes</taxon>
        <taxon>Hypocreomycetidae</taxon>
        <taxon>Hypocreales</taxon>
        <taxon>Nectriaceae</taxon>
        <taxon>Fusarium</taxon>
        <taxon>Fusarium burgessii species complex</taxon>
    </lineage>
</organism>
<name>A0A9P5AJG6_9HYPO</name>
<dbReference type="Proteomes" id="UP000730481">
    <property type="component" value="Unassembled WGS sequence"/>
</dbReference>
<protein>
    <submittedName>
        <fullName evidence="2">Het-domain protein</fullName>
    </submittedName>
</protein>
<dbReference type="PANTHER" id="PTHR33112:SF16">
    <property type="entry name" value="HETEROKARYON INCOMPATIBILITY DOMAIN-CONTAINING PROTEIN"/>
    <property type="match status" value="1"/>
</dbReference>
<accession>A0A9P5AJG6</accession>
<evidence type="ECO:0000259" key="1">
    <source>
        <dbReference type="Pfam" id="PF06985"/>
    </source>
</evidence>
<feature type="domain" description="Heterokaryon incompatibility" evidence="1">
    <location>
        <begin position="164"/>
        <end position="310"/>
    </location>
</feature>
<sequence length="626" mass="71678">MAPPHCYFCNLLTTSTTKSSYASAYAEYELKKFDKVLEHGDGTDEIGRPCGLFLLVKNLYKAWQKGEEISKGWHYKMSCHPNSFEIAIRYEDSYNFECSQIVIPQDALGPVALSRISQWINECNRNHRQCQKEDTGFRPTRLLDVGCTDTDLVRLIEPTGSVEYLALSHCWGQSKSFITTHDSMDQMKKGFLLNSNIPKTFADAIAVTRKLGQRYLWIDSLCIIQHDVEDWAKEASRMADVYRGAYLTIAAACPSDDREGFLVTRNSYVWELRLFTSAGQSAHVYLRPYELENGHHRREVLHTRAWTLQEQYLSRRVLRFCDYDISWECEETARQESGISPGFHVNRFNMTHLVKPPTGFLEGWYGMIYDYSSRSLSFDTDCLPALSGLASYISKFRGLHYCAGLWWEDIHRVFCWHVSSGPLGDEAGGQAPSTYIAPSWSWASVIGRVEIVHSPGVHLADPKPLTSTRYLDYYLEAKGPDVFGQLARGYVLLQTIAVQLVRVPEDSPDLDDWRLGKWRIGNLSGMHSADVKFDSTDPGQDQYLGLVLMRAEWELVERPIGWPFGSKLMGIIVQIPSDKDLENFRKCKQLPLCESILQRLGYFDAQLPEEEERQLLEREPQEFVLI</sequence>